<dbReference type="Pfam" id="PF01381">
    <property type="entry name" value="HTH_3"/>
    <property type="match status" value="1"/>
</dbReference>
<dbReference type="InterPro" id="IPR001387">
    <property type="entry name" value="Cro/C1-type_HTH"/>
</dbReference>
<gene>
    <name evidence="2" type="ORF">CWO07_08020</name>
</gene>
<comment type="caution">
    <text evidence="2">The sequence shown here is derived from an EMBL/GenBank/DDBJ whole genome shotgun (WGS) entry which is preliminary data.</text>
</comment>
<dbReference type="GO" id="GO:0003677">
    <property type="term" value="F:DNA binding"/>
    <property type="evidence" value="ECO:0007669"/>
    <property type="project" value="InterPro"/>
</dbReference>
<evidence type="ECO:0000313" key="3">
    <source>
        <dbReference type="Proteomes" id="UP000244197"/>
    </source>
</evidence>
<sequence length="192" mass="21594">MSKKMNSIKLKKQTSLSTVIADFLKQLRLYGADYVRSGGDISKVDPDSESQESVAEALKITKAAYSKIESGDIAITIFNLGQLCIGYGITLGELMTCVDKKTQELKKDGIDVINAKITLRLDYLRWKAKIEEKSEAAYNKAVRELRKNKTYSLYTAEQLEELRLECRKKAKSELEKKHDLGVAISEQSFGMV</sequence>
<protein>
    <recommendedName>
        <fullName evidence="1">HTH cro/C1-type domain-containing protein</fullName>
    </recommendedName>
</protein>
<proteinExistence type="predicted"/>
<dbReference type="Proteomes" id="UP000244197">
    <property type="component" value="Unassembled WGS sequence"/>
</dbReference>
<dbReference type="SMART" id="SM00530">
    <property type="entry name" value="HTH_XRE"/>
    <property type="match status" value="1"/>
</dbReference>
<dbReference type="AlphaFoldDB" id="A0A2T5EXE7"/>
<dbReference type="InterPro" id="IPR010982">
    <property type="entry name" value="Lambda_DNA-bd_dom_sf"/>
</dbReference>
<organism evidence="2 3">
    <name type="scientific">Vibrio splendidus</name>
    <dbReference type="NCBI Taxonomy" id="29497"/>
    <lineage>
        <taxon>Bacteria</taxon>
        <taxon>Pseudomonadati</taxon>
        <taxon>Pseudomonadota</taxon>
        <taxon>Gammaproteobacteria</taxon>
        <taxon>Vibrionales</taxon>
        <taxon>Vibrionaceae</taxon>
        <taxon>Vibrio</taxon>
    </lineage>
</organism>
<feature type="domain" description="HTH cro/C1-type" evidence="1">
    <location>
        <begin position="50"/>
        <end position="94"/>
    </location>
</feature>
<evidence type="ECO:0000313" key="2">
    <source>
        <dbReference type="EMBL" id="PTP36968.1"/>
    </source>
</evidence>
<dbReference type="PROSITE" id="PS50943">
    <property type="entry name" value="HTH_CROC1"/>
    <property type="match status" value="1"/>
</dbReference>
<dbReference type="CDD" id="cd00093">
    <property type="entry name" value="HTH_XRE"/>
    <property type="match status" value="1"/>
</dbReference>
<dbReference type="SUPFAM" id="SSF47413">
    <property type="entry name" value="lambda repressor-like DNA-binding domains"/>
    <property type="match status" value="1"/>
</dbReference>
<evidence type="ECO:0000259" key="1">
    <source>
        <dbReference type="PROSITE" id="PS50943"/>
    </source>
</evidence>
<dbReference type="EMBL" id="PIFK01000013">
    <property type="protein sequence ID" value="PTP36968.1"/>
    <property type="molecule type" value="Genomic_DNA"/>
</dbReference>
<accession>A0A2T5EXE7</accession>
<reference evidence="2 3" key="1">
    <citation type="submission" date="2017-11" db="EMBL/GenBank/DDBJ databases">
        <title>Population delineation of vibrios coincides with oyster pathogenicity.</title>
        <authorList>
            <person name="Bruto M."/>
            <person name="Labreuche Y."/>
            <person name="James A."/>
            <person name="Piel D."/>
            <person name="Chenivesse S."/>
            <person name="Petton B."/>
            <person name="Polz M.F."/>
            <person name="Le Roux F."/>
        </authorList>
    </citation>
    <scope>NUCLEOTIDE SEQUENCE [LARGE SCALE GENOMIC DNA]</scope>
    <source>
        <strain evidence="2 3">FF_144</strain>
    </source>
</reference>
<name>A0A2T5EXE7_VIBSP</name>
<dbReference type="Gene3D" id="1.10.260.40">
    <property type="entry name" value="lambda repressor-like DNA-binding domains"/>
    <property type="match status" value="1"/>
</dbReference>